<feature type="signal peptide" evidence="3">
    <location>
        <begin position="1"/>
        <end position="22"/>
    </location>
</feature>
<dbReference type="RefSeq" id="WP_106594082.1">
    <property type="nucleotide sequence ID" value="NZ_PYAS01000002.1"/>
</dbReference>
<sequence length="188" mass="21863">MKRLLSSLIIFPAMLVFLAGFKADTGKEREAAEGIQWLTIEEAYAKIQKEPRKILIDVYTDWCGWCKVMDRETFKDKAVTEYINKKYYAVKLDAEQKGTIKLGDKQFKYLEQGGRGINEIALALTNNQPSYPTTVFLDDHFNMIQPLAGYLKAKEFHQIITFFGEDYHKKQDFESYKSKTYAQLYPAR</sequence>
<dbReference type="PROSITE" id="PS00194">
    <property type="entry name" value="THIOREDOXIN_1"/>
    <property type="match status" value="1"/>
</dbReference>
<reference evidence="5 6" key="1">
    <citation type="submission" date="2018-03" db="EMBL/GenBank/DDBJ databases">
        <title>Genomic Encyclopedia of Archaeal and Bacterial Type Strains, Phase II (KMG-II): from individual species to whole genera.</title>
        <authorList>
            <person name="Goeker M."/>
        </authorList>
    </citation>
    <scope>NUCLEOTIDE SEQUENCE [LARGE SCALE GENOMIC DNA]</scope>
    <source>
        <strain evidence="5 6">DSM 29057</strain>
    </source>
</reference>
<gene>
    <name evidence="5" type="ORF">CLV60_102142</name>
</gene>
<name>A0A2P8GEM5_9BACT</name>
<dbReference type="Proteomes" id="UP000241964">
    <property type="component" value="Unassembled WGS sequence"/>
</dbReference>
<comment type="caution">
    <text evidence="5">The sequence shown here is derived from an EMBL/GenBank/DDBJ whole genome shotgun (WGS) entry which is preliminary data.</text>
</comment>
<dbReference type="InterPro" id="IPR017937">
    <property type="entry name" value="Thioredoxin_CS"/>
</dbReference>
<dbReference type="PANTHER" id="PTHR15337">
    <property type="entry name" value="ANTERIOR GRADIENT PROTEIN-RELATED"/>
    <property type="match status" value="1"/>
</dbReference>
<feature type="chain" id="PRO_5015128015" evidence="3">
    <location>
        <begin position="23"/>
        <end position="188"/>
    </location>
</feature>
<keyword evidence="2" id="KW-0676">Redox-active center</keyword>
<dbReference type="OrthoDB" id="9811036at2"/>
<dbReference type="PANTHER" id="PTHR15337:SF11">
    <property type="entry name" value="THIOREDOXIN DOMAIN-CONTAINING PROTEIN"/>
    <property type="match status" value="1"/>
</dbReference>
<dbReference type="SUPFAM" id="SSF52833">
    <property type="entry name" value="Thioredoxin-like"/>
    <property type="match status" value="1"/>
</dbReference>
<dbReference type="Gene3D" id="3.40.30.10">
    <property type="entry name" value="Glutaredoxin"/>
    <property type="match status" value="1"/>
</dbReference>
<keyword evidence="1 3" id="KW-0732">Signal</keyword>
<dbReference type="AlphaFoldDB" id="A0A2P8GEM5"/>
<feature type="domain" description="Spermatogenesis-associated protein 20-like TRX" evidence="4">
    <location>
        <begin position="31"/>
        <end position="110"/>
    </location>
</feature>
<dbReference type="EMBL" id="PYAS01000002">
    <property type="protein sequence ID" value="PSL32427.1"/>
    <property type="molecule type" value="Genomic_DNA"/>
</dbReference>
<dbReference type="InterPro" id="IPR051099">
    <property type="entry name" value="AGR/TXD"/>
</dbReference>
<evidence type="ECO:0000313" key="5">
    <source>
        <dbReference type="EMBL" id="PSL32427.1"/>
    </source>
</evidence>
<dbReference type="InterPro" id="IPR036249">
    <property type="entry name" value="Thioredoxin-like_sf"/>
</dbReference>
<evidence type="ECO:0000256" key="3">
    <source>
        <dbReference type="SAM" id="SignalP"/>
    </source>
</evidence>
<organism evidence="5 6">
    <name type="scientific">Dyadobacter jiangsuensis</name>
    <dbReference type="NCBI Taxonomy" id="1591085"/>
    <lineage>
        <taxon>Bacteria</taxon>
        <taxon>Pseudomonadati</taxon>
        <taxon>Bacteroidota</taxon>
        <taxon>Cytophagia</taxon>
        <taxon>Cytophagales</taxon>
        <taxon>Spirosomataceae</taxon>
        <taxon>Dyadobacter</taxon>
    </lineage>
</organism>
<dbReference type="InterPro" id="IPR004879">
    <property type="entry name" value="Ssp411-like_TRX"/>
</dbReference>
<dbReference type="Pfam" id="PF03190">
    <property type="entry name" value="Thioredox_DsbH"/>
    <property type="match status" value="1"/>
</dbReference>
<evidence type="ECO:0000256" key="2">
    <source>
        <dbReference type="ARBA" id="ARBA00023284"/>
    </source>
</evidence>
<keyword evidence="6" id="KW-1185">Reference proteome</keyword>
<evidence type="ECO:0000259" key="4">
    <source>
        <dbReference type="Pfam" id="PF03190"/>
    </source>
</evidence>
<evidence type="ECO:0000313" key="6">
    <source>
        <dbReference type="Proteomes" id="UP000241964"/>
    </source>
</evidence>
<evidence type="ECO:0000256" key="1">
    <source>
        <dbReference type="ARBA" id="ARBA00022729"/>
    </source>
</evidence>
<accession>A0A2P8GEM5</accession>
<proteinExistence type="predicted"/>
<protein>
    <submittedName>
        <fullName evidence="5">Uncharacterized protein DUF255</fullName>
    </submittedName>
</protein>